<dbReference type="EMBL" id="RCHU02000007">
    <property type="protein sequence ID" value="KAL3584223.1"/>
    <property type="molecule type" value="Genomic_DNA"/>
</dbReference>
<evidence type="ECO:0000313" key="1">
    <source>
        <dbReference type="EMBL" id="KAL3584223.1"/>
    </source>
</evidence>
<organism evidence="1 2">
    <name type="scientific">Populus alba</name>
    <name type="common">White poplar</name>
    <dbReference type="NCBI Taxonomy" id="43335"/>
    <lineage>
        <taxon>Eukaryota</taxon>
        <taxon>Viridiplantae</taxon>
        <taxon>Streptophyta</taxon>
        <taxon>Embryophyta</taxon>
        <taxon>Tracheophyta</taxon>
        <taxon>Spermatophyta</taxon>
        <taxon>Magnoliopsida</taxon>
        <taxon>eudicotyledons</taxon>
        <taxon>Gunneridae</taxon>
        <taxon>Pentapetalae</taxon>
        <taxon>rosids</taxon>
        <taxon>fabids</taxon>
        <taxon>Malpighiales</taxon>
        <taxon>Salicaceae</taxon>
        <taxon>Saliceae</taxon>
        <taxon>Populus</taxon>
    </lineage>
</organism>
<sequence>MVLNHSLFSVVTCTSHSVGIWIIVICFYARAWTVQLLSSEAKTFIGTESKVHEPKGYYKFIKAEVSLVAAAGGSNSFSNSFSTGTKLLFIDDESALQCSMLPRYPPLGL</sequence>
<dbReference type="Proteomes" id="UP000309997">
    <property type="component" value="Unassembled WGS sequence"/>
</dbReference>
<comment type="caution">
    <text evidence="1">The sequence shown here is derived from an EMBL/GenBank/DDBJ whole genome shotgun (WGS) entry which is preliminary data.</text>
</comment>
<accession>A0ACC4C2R1</accession>
<name>A0ACC4C2R1_POPAL</name>
<evidence type="ECO:0000313" key="2">
    <source>
        <dbReference type="Proteomes" id="UP000309997"/>
    </source>
</evidence>
<reference evidence="1 2" key="1">
    <citation type="journal article" date="2024" name="Plant Biotechnol. J.">
        <title>Genome and CRISPR/Cas9 system of a widespread forest tree (Populus alba) in the world.</title>
        <authorList>
            <person name="Liu Y.J."/>
            <person name="Jiang P.F."/>
            <person name="Han X.M."/>
            <person name="Li X.Y."/>
            <person name="Wang H.M."/>
            <person name="Wang Y.J."/>
            <person name="Wang X.X."/>
            <person name="Zeng Q.Y."/>
        </authorList>
    </citation>
    <scope>NUCLEOTIDE SEQUENCE [LARGE SCALE GENOMIC DNA]</scope>
    <source>
        <strain evidence="2">cv. PAL-ZL1</strain>
    </source>
</reference>
<keyword evidence="2" id="KW-1185">Reference proteome</keyword>
<proteinExistence type="predicted"/>
<protein>
    <submittedName>
        <fullName evidence="1">Uncharacterized protein</fullName>
    </submittedName>
</protein>
<gene>
    <name evidence="1" type="ORF">D5086_015284</name>
</gene>